<dbReference type="EMBL" id="CAADFF010000002">
    <property type="protein sequence ID" value="VFJ86207.1"/>
    <property type="molecule type" value="Genomic_DNA"/>
</dbReference>
<dbReference type="AlphaFoldDB" id="A0A450U527"/>
<proteinExistence type="predicted"/>
<name>A0A450U527_9GAMM</name>
<evidence type="ECO:0000313" key="1">
    <source>
        <dbReference type="EMBL" id="VFJ86207.1"/>
    </source>
</evidence>
<gene>
    <name evidence="1" type="ORF">BECKLFY1418B_GA0070995_100232</name>
</gene>
<organism evidence="1">
    <name type="scientific">Candidatus Kentrum sp. LFY</name>
    <dbReference type="NCBI Taxonomy" id="2126342"/>
    <lineage>
        <taxon>Bacteria</taxon>
        <taxon>Pseudomonadati</taxon>
        <taxon>Pseudomonadota</taxon>
        <taxon>Gammaproteobacteria</taxon>
        <taxon>Candidatus Kentrum</taxon>
    </lineage>
</organism>
<reference evidence="1" key="1">
    <citation type="submission" date="2019-02" db="EMBL/GenBank/DDBJ databases">
        <authorList>
            <person name="Gruber-Vodicka R. H."/>
            <person name="Seah K. B. B."/>
        </authorList>
    </citation>
    <scope>NUCLEOTIDE SEQUENCE</scope>
    <source>
        <strain evidence="1">BECK_M7</strain>
    </source>
</reference>
<accession>A0A450U527</accession>
<sequence length="76" mass="8534">MFNHLSDAHASQGCPHRSNNPIELAKLRWVFVNRSSAEDLPKSIEGSDVIAEVVAKFTVSLIEDALWLQKIHRIVP</sequence>
<protein>
    <submittedName>
        <fullName evidence="1">Uncharacterized protein</fullName>
    </submittedName>
</protein>